<dbReference type="SUPFAM" id="SSF82199">
    <property type="entry name" value="SET domain"/>
    <property type="match status" value="1"/>
</dbReference>
<keyword evidence="2" id="KW-0808">Transferase</keyword>
<dbReference type="GO" id="GO:0005737">
    <property type="term" value="C:cytoplasm"/>
    <property type="evidence" value="ECO:0007669"/>
    <property type="project" value="TreeGrafter"/>
</dbReference>
<evidence type="ECO:0000256" key="6">
    <source>
        <dbReference type="ARBA" id="ARBA00022833"/>
    </source>
</evidence>
<dbReference type="InterPro" id="IPR002893">
    <property type="entry name" value="Znf_MYND"/>
</dbReference>
<keyword evidence="5 7" id="KW-0863">Zinc-finger</keyword>
<dbReference type="InterPro" id="IPR001214">
    <property type="entry name" value="SET_dom"/>
</dbReference>
<dbReference type="PROSITE" id="PS01360">
    <property type="entry name" value="ZF_MYND_1"/>
    <property type="match status" value="1"/>
</dbReference>
<evidence type="ECO:0000256" key="4">
    <source>
        <dbReference type="ARBA" id="ARBA00022723"/>
    </source>
</evidence>
<sequence>MSKERNKRHKTQFEKKLAASTKSTNQAVETNADIVTARAPIVTQCVEPKPQAYYWADPQVISLKLPLKDADQAKSDNKCLKNQVEDYAYRHRGESEIDPVCGLKKFYKNEFEAFEKYFIKIHSHPVGDTIFNAMSQEIMTLSDQPTCSLARKSPGDPYKLEFFREPFNVKYPPVPAPNKMIEFAHASIKIAEKDLKGRCLVSTTQLEPHTVLISEKATVLQITPPCICKSSTVPAYQCHHCGYAPSLFYSCPTCNIVVFCSIKCRETARIHYHQYECEGLQRHFWDLKNTDFSYIAFRMVLYGAQNGFQSQLPKKNRKWGRNSYGNNYLFVQRLISHFYRIPIMKVYEVLRKSARTVVYLMTRTNFFDDFDKTVGIFLVGGLLVRHYFQAQMNCTYLKSHHIEQEPLLSRIVTGKAICPTIALLNHSCYPNAVIMSCGDQFLVRALTTIAANEEITVCYHPIR</sequence>
<dbReference type="Gene3D" id="2.170.270.10">
    <property type="entry name" value="SET domain"/>
    <property type="match status" value="1"/>
</dbReference>
<evidence type="ECO:0000256" key="5">
    <source>
        <dbReference type="ARBA" id="ARBA00022771"/>
    </source>
</evidence>
<proteinExistence type="predicted"/>
<dbReference type="EnsemblMetazoa" id="XM_019900077.1">
    <property type="protein sequence ID" value="XP_019755636.1"/>
    <property type="gene ID" value="LOC109534404"/>
</dbReference>
<feature type="domain" description="MYND-type" evidence="10">
    <location>
        <begin position="238"/>
        <end position="277"/>
    </location>
</feature>
<reference evidence="11" key="2">
    <citation type="submission" date="2024-08" db="UniProtKB">
        <authorList>
            <consortium name="EnsemblMetazoa"/>
        </authorList>
    </citation>
    <scope>IDENTIFICATION</scope>
</reference>
<feature type="domain" description="SET" evidence="9">
    <location>
        <begin position="186"/>
        <end position="460"/>
    </location>
</feature>
<evidence type="ECO:0000256" key="2">
    <source>
        <dbReference type="ARBA" id="ARBA00022679"/>
    </source>
</evidence>
<dbReference type="PROSITE" id="PS50865">
    <property type="entry name" value="ZF_MYND_2"/>
    <property type="match status" value="1"/>
</dbReference>
<protein>
    <recommendedName>
        <fullName evidence="13">SET domain-containing protein</fullName>
    </recommendedName>
</protein>
<evidence type="ECO:0000313" key="12">
    <source>
        <dbReference type="Proteomes" id="UP000019118"/>
    </source>
</evidence>
<evidence type="ECO:0000256" key="1">
    <source>
        <dbReference type="ARBA" id="ARBA00022603"/>
    </source>
</evidence>
<dbReference type="InterPro" id="IPR052097">
    <property type="entry name" value="SET-MYND_domain_protein"/>
</dbReference>
<dbReference type="GO" id="GO:0008757">
    <property type="term" value="F:S-adenosylmethionine-dependent methyltransferase activity"/>
    <property type="evidence" value="ECO:0007669"/>
    <property type="project" value="UniProtKB-ARBA"/>
</dbReference>
<dbReference type="InterPro" id="IPR046341">
    <property type="entry name" value="SET_dom_sf"/>
</dbReference>
<feature type="region of interest" description="Disordered" evidence="8">
    <location>
        <begin position="1"/>
        <end position="24"/>
    </location>
</feature>
<evidence type="ECO:0000313" key="11">
    <source>
        <dbReference type="EnsemblMetazoa" id="XP_019755636.1"/>
    </source>
</evidence>
<dbReference type="Gene3D" id="6.10.140.2220">
    <property type="match status" value="1"/>
</dbReference>
<dbReference type="GO" id="GO:0008276">
    <property type="term" value="F:protein methyltransferase activity"/>
    <property type="evidence" value="ECO:0007669"/>
    <property type="project" value="UniProtKB-ARBA"/>
</dbReference>
<dbReference type="Gene3D" id="1.10.220.160">
    <property type="match status" value="1"/>
</dbReference>
<dbReference type="Pfam" id="PF01753">
    <property type="entry name" value="zf-MYND"/>
    <property type="match status" value="1"/>
</dbReference>
<keyword evidence="6" id="KW-0862">Zinc</keyword>
<evidence type="ECO:0000259" key="9">
    <source>
        <dbReference type="PROSITE" id="PS50280"/>
    </source>
</evidence>
<dbReference type="PROSITE" id="PS50280">
    <property type="entry name" value="SET"/>
    <property type="match status" value="1"/>
</dbReference>
<keyword evidence="1" id="KW-0489">Methyltransferase</keyword>
<dbReference type="GO" id="GO:0005634">
    <property type="term" value="C:nucleus"/>
    <property type="evidence" value="ECO:0007669"/>
    <property type="project" value="TreeGrafter"/>
</dbReference>
<keyword evidence="3" id="KW-0949">S-adenosyl-L-methionine</keyword>
<dbReference type="Proteomes" id="UP000019118">
    <property type="component" value="Unassembled WGS sequence"/>
</dbReference>
<keyword evidence="4" id="KW-0479">Metal-binding</keyword>
<dbReference type="GO" id="GO:0042826">
    <property type="term" value="F:histone deacetylase binding"/>
    <property type="evidence" value="ECO:0007669"/>
    <property type="project" value="TreeGrafter"/>
</dbReference>
<organism evidence="11 12">
    <name type="scientific">Dendroctonus ponderosae</name>
    <name type="common">Mountain pine beetle</name>
    <dbReference type="NCBI Taxonomy" id="77166"/>
    <lineage>
        <taxon>Eukaryota</taxon>
        <taxon>Metazoa</taxon>
        <taxon>Ecdysozoa</taxon>
        <taxon>Arthropoda</taxon>
        <taxon>Hexapoda</taxon>
        <taxon>Insecta</taxon>
        <taxon>Pterygota</taxon>
        <taxon>Neoptera</taxon>
        <taxon>Endopterygota</taxon>
        <taxon>Coleoptera</taxon>
        <taxon>Polyphaga</taxon>
        <taxon>Cucujiformia</taxon>
        <taxon>Curculionidae</taxon>
        <taxon>Scolytinae</taxon>
        <taxon>Dendroctonus</taxon>
    </lineage>
</organism>
<evidence type="ECO:0008006" key="13">
    <source>
        <dbReference type="Google" id="ProtNLM"/>
    </source>
</evidence>
<evidence type="ECO:0000256" key="3">
    <source>
        <dbReference type="ARBA" id="ARBA00022691"/>
    </source>
</evidence>
<dbReference type="GO" id="GO:0032259">
    <property type="term" value="P:methylation"/>
    <property type="evidence" value="ECO:0007669"/>
    <property type="project" value="UniProtKB-KW"/>
</dbReference>
<dbReference type="GO" id="GO:0008270">
    <property type="term" value="F:zinc ion binding"/>
    <property type="evidence" value="ECO:0007669"/>
    <property type="project" value="UniProtKB-KW"/>
</dbReference>
<evidence type="ECO:0000259" key="10">
    <source>
        <dbReference type="PROSITE" id="PS50865"/>
    </source>
</evidence>
<dbReference type="Pfam" id="PF00856">
    <property type="entry name" value="SET"/>
    <property type="match status" value="1"/>
</dbReference>
<dbReference type="PANTHER" id="PTHR46165">
    <property type="entry name" value="SET AND MYND DOMAIN-CONTAINING PROTEIN 4"/>
    <property type="match status" value="1"/>
</dbReference>
<dbReference type="PANTHER" id="PTHR46165:SF2">
    <property type="entry name" value="SET AND MYND DOMAIN-CONTAINING PROTEIN 4"/>
    <property type="match status" value="1"/>
</dbReference>
<accession>A0AAR5P4W6</accession>
<reference evidence="12" key="1">
    <citation type="journal article" date="2013" name="Genome Biol.">
        <title>Draft genome of the mountain pine beetle, Dendroctonus ponderosae Hopkins, a major forest pest.</title>
        <authorList>
            <person name="Keeling C.I."/>
            <person name="Yuen M.M."/>
            <person name="Liao N.Y."/>
            <person name="Docking T.R."/>
            <person name="Chan S.K."/>
            <person name="Taylor G.A."/>
            <person name="Palmquist D.L."/>
            <person name="Jackman S.D."/>
            <person name="Nguyen A."/>
            <person name="Li M."/>
            <person name="Henderson H."/>
            <person name="Janes J.K."/>
            <person name="Zhao Y."/>
            <person name="Pandoh P."/>
            <person name="Moore R."/>
            <person name="Sperling F.A."/>
            <person name="Huber D.P."/>
            <person name="Birol I."/>
            <person name="Jones S.J."/>
            <person name="Bohlmann J."/>
        </authorList>
    </citation>
    <scope>NUCLEOTIDE SEQUENCE</scope>
</reference>
<evidence type="ECO:0000256" key="7">
    <source>
        <dbReference type="PROSITE-ProRule" id="PRU00134"/>
    </source>
</evidence>
<dbReference type="AlphaFoldDB" id="A0AAR5P4W6"/>
<feature type="compositionally biased region" description="Basic residues" evidence="8">
    <location>
        <begin position="1"/>
        <end position="10"/>
    </location>
</feature>
<dbReference type="GO" id="GO:0008170">
    <property type="term" value="F:N-methyltransferase activity"/>
    <property type="evidence" value="ECO:0007669"/>
    <property type="project" value="UniProtKB-ARBA"/>
</dbReference>
<evidence type="ECO:0000256" key="8">
    <source>
        <dbReference type="SAM" id="MobiDB-lite"/>
    </source>
</evidence>
<keyword evidence="12" id="KW-1185">Reference proteome</keyword>
<name>A0AAR5P4W6_DENPD</name>